<name>A0A127M292_9GAMM</name>
<proteinExistence type="predicted"/>
<dbReference type="SUPFAM" id="SSF52540">
    <property type="entry name" value="P-loop containing nucleoside triphosphate hydrolases"/>
    <property type="match status" value="1"/>
</dbReference>
<feature type="coiled-coil region" evidence="1">
    <location>
        <begin position="225"/>
        <end position="266"/>
    </location>
</feature>
<sequence>MKNLQLKSMLLVSHREKKARKIEFDPDITVVQGENDTGKSSVIKSIPYAFGANPHKRHPKWTNADILILIRFSLDGKDYSIYRHRNSFSLFDSDDLEIGTYSSITNELAPELAKLFDFNLKLSDREGVPITPPPAYLMLPFYIDQDKGWVENWSSFTNLSQFSHWKQRVTGYHFGLRPDKWYELEAKRKNLENDKEEPLRQIKSIQSVKDKAYKDVSRVDFNIDAEQFRCEINQLLDRCEILKGNENSYRQKISEYKTEKIRLEAQIEIVVRTHDELSEDYKFSTQLNDETIGCPTCGANYSNSFSERFDIAQDTETCSDLLASLRDDLRDIEKKIDDTESLFAQTKETREQINSLLSQKKGEVKLKDLIDLEGKKALITHLENEEGEYRAVVTDYDERIQSTTDEMKKYDDPERRKAILSQYEENLRRNTSKLGVHSLSDNVFTNINASIEESGSDLPRAILAYFFTALSAIEKNGNATFFPIIIDAPNQQEQDPKNLQRILEFVRDNRPQGRQLIIGLVEDANIDFGGKVLLFDKKYSVLNEDDYGPVSNEIRQFEAANLAVE</sequence>
<protein>
    <recommendedName>
        <fullName evidence="4">Rad50/SbcC-type AAA domain-containing protein</fullName>
    </recommendedName>
</protein>
<dbReference type="Proteomes" id="UP000074119">
    <property type="component" value="Chromosome"/>
</dbReference>
<dbReference type="RefSeq" id="WP_062383172.1">
    <property type="nucleotide sequence ID" value="NZ_CP014544.1"/>
</dbReference>
<keyword evidence="1" id="KW-0175">Coiled coil</keyword>
<dbReference type="KEGG" id="zal:AZF00_03120"/>
<organism evidence="2 3">
    <name type="scientific">Zhongshania aliphaticivorans</name>
    <dbReference type="NCBI Taxonomy" id="1470434"/>
    <lineage>
        <taxon>Bacteria</taxon>
        <taxon>Pseudomonadati</taxon>
        <taxon>Pseudomonadota</taxon>
        <taxon>Gammaproteobacteria</taxon>
        <taxon>Cellvibrionales</taxon>
        <taxon>Spongiibacteraceae</taxon>
        <taxon>Zhongshania</taxon>
    </lineage>
</organism>
<evidence type="ECO:0008006" key="4">
    <source>
        <dbReference type="Google" id="ProtNLM"/>
    </source>
</evidence>
<evidence type="ECO:0000313" key="3">
    <source>
        <dbReference type="Proteomes" id="UP000074119"/>
    </source>
</evidence>
<evidence type="ECO:0000313" key="2">
    <source>
        <dbReference type="EMBL" id="AMO67353.1"/>
    </source>
</evidence>
<evidence type="ECO:0000256" key="1">
    <source>
        <dbReference type="SAM" id="Coils"/>
    </source>
</evidence>
<accession>A0A127M292</accession>
<dbReference type="InterPro" id="IPR027417">
    <property type="entry name" value="P-loop_NTPase"/>
</dbReference>
<dbReference type="Gene3D" id="3.40.50.300">
    <property type="entry name" value="P-loop containing nucleotide triphosphate hydrolases"/>
    <property type="match status" value="1"/>
</dbReference>
<dbReference type="EMBL" id="CP014544">
    <property type="protein sequence ID" value="AMO67353.1"/>
    <property type="molecule type" value="Genomic_DNA"/>
</dbReference>
<dbReference type="AlphaFoldDB" id="A0A127M292"/>
<dbReference type="STRING" id="1470434.AZF00_03120"/>
<feature type="coiled-coil region" evidence="1">
    <location>
        <begin position="322"/>
        <end position="349"/>
    </location>
</feature>
<reference evidence="2 3" key="1">
    <citation type="submission" date="2015-12" db="EMBL/GenBank/DDBJ databases">
        <authorList>
            <person name="Shamseldin A."/>
            <person name="Moawad H."/>
            <person name="Abd El-Rahim W.M."/>
            <person name="Sadowsky M.J."/>
        </authorList>
    </citation>
    <scope>NUCLEOTIDE SEQUENCE [LARGE SCALE GENOMIC DNA]</scope>
    <source>
        <strain evidence="2 3">SM2</strain>
    </source>
</reference>
<gene>
    <name evidence="2" type="ORF">AZF00_03120</name>
</gene>